<protein>
    <submittedName>
        <fullName evidence="2">Uncharacterized protein</fullName>
    </submittedName>
</protein>
<feature type="region of interest" description="Disordered" evidence="1">
    <location>
        <begin position="1"/>
        <end position="67"/>
    </location>
</feature>
<evidence type="ECO:0000313" key="3">
    <source>
        <dbReference type="Proteomes" id="UP000054560"/>
    </source>
</evidence>
<dbReference type="GeneID" id="25907301"/>
<gene>
    <name evidence="2" type="ORF">SARC_06797</name>
</gene>
<name>A0A0L0FWA8_9EUKA</name>
<proteinExistence type="predicted"/>
<dbReference type="EMBL" id="KQ242098">
    <property type="protein sequence ID" value="KNC80856.1"/>
    <property type="molecule type" value="Genomic_DNA"/>
</dbReference>
<accession>A0A0L0FWA8</accession>
<reference evidence="2 3" key="1">
    <citation type="submission" date="2011-02" db="EMBL/GenBank/DDBJ databases">
        <title>The Genome Sequence of Sphaeroforma arctica JP610.</title>
        <authorList>
            <consortium name="The Broad Institute Genome Sequencing Platform"/>
            <person name="Russ C."/>
            <person name="Cuomo C."/>
            <person name="Young S.K."/>
            <person name="Zeng Q."/>
            <person name="Gargeya S."/>
            <person name="Alvarado L."/>
            <person name="Berlin A."/>
            <person name="Chapman S.B."/>
            <person name="Chen Z."/>
            <person name="Freedman E."/>
            <person name="Gellesch M."/>
            <person name="Goldberg J."/>
            <person name="Griggs A."/>
            <person name="Gujja S."/>
            <person name="Heilman E."/>
            <person name="Heiman D."/>
            <person name="Howarth C."/>
            <person name="Mehta T."/>
            <person name="Neiman D."/>
            <person name="Pearson M."/>
            <person name="Roberts A."/>
            <person name="Saif S."/>
            <person name="Shea T."/>
            <person name="Shenoy N."/>
            <person name="Sisk P."/>
            <person name="Stolte C."/>
            <person name="Sykes S."/>
            <person name="White J."/>
            <person name="Yandava C."/>
            <person name="Burger G."/>
            <person name="Gray M.W."/>
            <person name="Holland P.W.H."/>
            <person name="King N."/>
            <person name="Lang F.B.F."/>
            <person name="Roger A.J."/>
            <person name="Ruiz-Trillo I."/>
            <person name="Haas B."/>
            <person name="Nusbaum C."/>
            <person name="Birren B."/>
        </authorList>
    </citation>
    <scope>NUCLEOTIDE SEQUENCE [LARGE SCALE GENOMIC DNA]</scope>
    <source>
        <strain evidence="2 3">JP610</strain>
    </source>
</reference>
<dbReference type="Proteomes" id="UP000054560">
    <property type="component" value="Unassembled WGS sequence"/>
</dbReference>
<organism evidence="2 3">
    <name type="scientific">Sphaeroforma arctica JP610</name>
    <dbReference type="NCBI Taxonomy" id="667725"/>
    <lineage>
        <taxon>Eukaryota</taxon>
        <taxon>Ichthyosporea</taxon>
        <taxon>Ichthyophonida</taxon>
        <taxon>Sphaeroforma</taxon>
    </lineage>
</organism>
<dbReference type="RefSeq" id="XP_014154758.1">
    <property type="nucleotide sequence ID" value="XM_014299283.1"/>
</dbReference>
<dbReference type="AlphaFoldDB" id="A0A0L0FWA8"/>
<keyword evidence="3" id="KW-1185">Reference proteome</keyword>
<evidence type="ECO:0000256" key="1">
    <source>
        <dbReference type="SAM" id="MobiDB-lite"/>
    </source>
</evidence>
<feature type="compositionally biased region" description="Polar residues" evidence="1">
    <location>
        <begin position="48"/>
        <end position="58"/>
    </location>
</feature>
<sequence>MQICASRRSGPRGCGVQGSCSEDDDTEPRDPAPLDDGPQVVSLDRSWKWSSAKRSPSPSKVMDLDDTYGAGPLVVPSPCLKDFEYLEPIDLMSEDRVSSFEDRMCDREVEMDDMIIPPPSLEPVEASTVVKPVERLEFDAWTLSSLEQYASGS</sequence>
<evidence type="ECO:0000313" key="2">
    <source>
        <dbReference type="EMBL" id="KNC80856.1"/>
    </source>
</evidence>